<evidence type="ECO:0000313" key="2">
    <source>
        <dbReference type="Proteomes" id="UP000324632"/>
    </source>
</evidence>
<dbReference type="AlphaFoldDB" id="A0A5A9P061"/>
<dbReference type="Proteomes" id="UP000324632">
    <property type="component" value="Chromosome 11"/>
</dbReference>
<organism evidence="1 2">
    <name type="scientific">Triplophysa tibetana</name>
    <dbReference type="NCBI Taxonomy" id="1572043"/>
    <lineage>
        <taxon>Eukaryota</taxon>
        <taxon>Metazoa</taxon>
        <taxon>Chordata</taxon>
        <taxon>Craniata</taxon>
        <taxon>Vertebrata</taxon>
        <taxon>Euteleostomi</taxon>
        <taxon>Actinopterygii</taxon>
        <taxon>Neopterygii</taxon>
        <taxon>Teleostei</taxon>
        <taxon>Ostariophysi</taxon>
        <taxon>Cypriniformes</taxon>
        <taxon>Nemacheilidae</taxon>
        <taxon>Triplophysa</taxon>
    </lineage>
</organism>
<gene>
    <name evidence="1" type="ORF">E1301_Tti021179</name>
</gene>
<reference evidence="1 2" key="1">
    <citation type="journal article" date="2019" name="Mol. Ecol. Resour.">
        <title>Chromosome-level genome assembly of Triplophysa tibetana, a fish adapted to the harsh high-altitude environment of the Tibetan Plateau.</title>
        <authorList>
            <person name="Yang X."/>
            <person name="Liu H."/>
            <person name="Ma Z."/>
            <person name="Zou Y."/>
            <person name="Zou M."/>
            <person name="Mao Y."/>
            <person name="Li X."/>
            <person name="Wang H."/>
            <person name="Chen T."/>
            <person name="Wang W."/>
            <person name="Yang R."/>
        </authorList>
    </citation>
    <scope>NUCLEOTIDE SEQUENCE [LARGE SCALE GENOMIC DNA]</scope>
    <source>
        <strain evidence="1">TTIB1903HZAU</strain>
        <tissue evidence="1">Muscle</tissue>
    </source>
</reference>
<keyword evidence="2" id="KW-1185">Reference proteome</keyword>
<dbReference type="EMBL" id="SOYY01000011">
    <property type="protein sequence ID" value="KAA0715240.1"/>
    <property type="molecule type" value="Genomic_DNA"/>
</dbReference>
<evidence type="ECO:0000313" key="1">
    <source>
        <dbReference type="EMBL" id="KAA0715240.1"/>
    </source>
</evidence>
<protein>
    <submittedName>
        <fullName evidence="1">SH3 domains protein 2 Carom</fullName>
    </submittedName>
</protein>
<sequence length="108" mass="12430">MQPPPRKVKVSQELRNTHIDQISRLHLKHQTECDLLEDMRTYSQKKATLERDYAQFVVPNACSQYQQMPGEGAELSDLYQTAPSQVAMVTMSVTLCRNTSFHYARLLS</sequence>
<dbReference type="Gene3D" id="1.20.1270.60">
    <property type="entry name" value="Arfaptin homology (AH) domain/BAR domain"/>
    <property type="match status" value="1"/>
</dbReference>
<name>A0A5A9P061_9TELE</name>
<dbReference type="SUPFAM" id="SSF103657">
    <property type="entry name" value="BAR/IMD domain-like"/>
    <property type="match status" value="1"/>
</dbReference>
<accession>A0A5A9P061</accession>
<comment type="caution">
    <text evidence="1">The sequence shown here is derived from an EMBL/GenBank/DDBJ whole genome shotgun (WGS) entry which is preliminary data.</text>
</comment>
<dbReference type="InterPro" id="IPR027267">
    <property type="entry name" value="AH/BAR_dom_sf"/>
</dbReference>
<proteinExistence type="predicted"/>